<comment type="caution">
    <text evidence="1">The sequence shown here is derived from an EMBL/GenBank/DDBJ whole genome shotgun (WGS) entry which is preliminary data.</text>
</comment>
<dbReference type="Proteomes" id="UP000821845">
    <property type="component" value="Chromosome 3"/>
</dbReference>
<sequence length="124" mass="13152">MTTKIGASCSVENTRTNKKRSRASVPLSPPRPSFVGLSADGDRCALPGPVTSEERARNGKKARGDAASPGEGKSRNGGPIFRIAASWSEERGGARHICGWERRSAARAAPLRVREARIARPSAS</sequence>
<keyword evidence="2" id="KW-1185">Reference proteome</keyword>
<dbReference type="EMBL" id="CM023483">
    <property type="protein sequence ID" value="KAH6937288.1"/>
    <property type="molecule type" value="Genomic_DNA"/>
</dbReference>
<organism evidence="1 2">
    <name type="scientific">Hyalomma asiaticum</name>
    <name type="common">Tick</name>
    <dbReference type="NCBI Taxonomy" id="266040"/>
    <lineage>
        <taxon>Eukaryota</taxon>
        <taxon>Metazoa</taxon>
        <taxon>Ecdysozoa</taxon>
        <taxon>Arthropoda</taxon>
        <taxon>Chelicerata</taxon>
        <taxon>Arachnida</taxon>
        <taxon>Acari</taxon>
        <taxon>Parasitiformes</taxon>
        <taxon>Ixodida</taxon>
        <taxon>Ixodoidea</taxon>
        <taxon>Ixodidae</taxon>
        <taxon>Hyalomminae</taxon>
        <taxon>Hyalomma</taxon>
    </lineage>
</organism>
<reference evidence="1" key="1">
    <citation type="submission" date="2020-05" db="EMBL/GenBank/DDBJ databases">
        <title>Large-scale comparative analyses of tick genomes elucidate their genetic diversity and vector capacities.</title>
        <authorList>
            <person name="Jia N."/>
            <person name="Wang J."/>
            <person name="Shi W."/>
            <person name="Du L."/>
            <person name="Sun Y."/>
            <person name="Zhan W."/>
            <person name="Jiang J."/>
            <person name="Wang Q."/>
            <person name="Zhang B."/>
            <person name="Ji P."/>
            <person name="Sakyi L.B."/>
            <person name="Cui X."/>
            <person name="Yuan T."/>
            <person name="Jiang B."/>
            <person name="Yang W."/>
            <person name="Lam T.T.-Y."/>
            <person name="Chang Q."/>
            <person name="Ding S."/>
            <person name="Wang X."/>
            <person name="Zhu J."/>
            <person name="Ruan X."/>
            <person name="Zhao L."/>
            <person name="Wei J."/>
            <person name="Que T."/>
            <person name="Du C."/>
            <person name="Cheng J."/>
            <person name="Dai P."/>
            <person name="Han X."/>
            <person name="Huang E."/>
            <person name="Gao Y."/>
            <person name="Liu J."/>
            <person name="Shao H."/>
            <person name="Ye R."/>
            <person name="Li L."/>
            <person name="Wei W."/>
            <person name="Wang X."/>
            <person name="Wang C."/>
            <person name="Yang T."/>
            <person name="Huo Q."/>
            <person name="Li W."/>
            <person name="Guo W."/>
            <person name="Chen H."/>
            <person name="Zhou L."/>
            <person name="Ni X."/>
            <person name="Tian J."/>
            <person name="Zhou Y."/>
            <person name="Sheng Y."/>
            <person name="Liu T."/>
            <person name="Pan Y."/>
            <person name="Xia L."/>
            <person name="Li J."/>
            <person name="Zhao F."/>
            <person name="Cao W."/>
        </authorList>
    </citation>
    <scope>NUCLEOTIDE SEQUENCE</scope>
    <source>
        <strain evidence="1">Hyas-2018</strain>
    </source>
</reference>
<gene>
    <name evidence="1" type="ORF">HPB50_026483</name>
</gene>
<proteinExistence type="predicted"/>
<evidence type="ECO:0000313" key="2">
    <source>
        <dbReference type="Proteomes" id="UP000821845"/>
    </source>
</evidence>
<protein>
    <submittedName>
        <fullName evidence="1">Uncharacterized protein</fullName>
    </submittedName>
</protein>
<evidence type="ECO:0000313" key="1">
    <source>
        <dbReference type="EMBL" id="KAH6937288.1"/>
    </source>
</evidence>
<accession>A0ACB7SR00</accession>
<name>A0ACB7SR00_HYAAI</name>